<dbReference type="InterPro" id="IPR058625">
    <property type="entry name" value="MdtA-like_BSH"/>
</dbReference>
<dbReference type="Pfam" id="PF25944">
    <property type="entry name" value="Beta-barrel_RND"/>
    <property type="match status" value="1"/>
</dbReference>
<dbReference type="GO" id="GO:0005886">
    <property type="term" value="C:plasma membrane"/>
    <property type="evidence" value="ECO:0007669"/>
    <property type="project" value="UniProtKB-SubCell"/>
</dbReference>
<feature type="domain" description="Multidrug resistance protein MdtA-like barrel-sandwich hybrid" evidence="5">
    <location>
        <begin position="64"/>
        <end position="207"/>
    </location>
</feature>
<evidence type="ECO:0000313" key="8">
    <source>
        <dbReference type="EMBL" id="MCD1125473.1"/>
    </source>
</evidence>
<comment type="similarity">
    <text evidence="2">Belongs to the membrane fusion protein (MFP) (TC 8.A.1) family.</text>
</comment>
<dbReference type="GO" id="GO:0046677">
    <property type="term" value="P:response to antibiotic"/>
    <property type="evidence" value="ECO:0007669"/>
    <property type="project" value="TreeGrafter"/>
</dbReference>
<organism evidence="8 9">
    <name type="scientific">Limnobaculum eriocheiris</name>
    <dbReference type="NCBI Taxonomy" id="2897391"/>
    <lineage>
        <taxon>Bacteria</taxon>
        <taxon>Pseudomonadati</taxon>
        <taxon>Pseudomonadota</taxon>
        <taxon>Gammaproteobacteria</taxon>
        <taxon>Enterobacterales</taxon>
        <taxon>Budviciaceae</taxon>
        <taxon>Limnobaculum</taxon>
    </lineage>
</organism>
<gene>
    <name evidence="8" type="ORF">LPW36_05495</name>
</gene>
<evidence type="ECO:0000259" key="5">
    <source>
        <dbReference type="Pfam" id="PF25917"/>
    </source>
</evidence>
<dbReference type="InterPro" id="IPR058626">
    <property type="entry name" value="MdtA-like_b-barrel"/>
</dbReference>
<sequence>MKSQNKSALFLCIIGLTIALAITGCNDEKNTGAKEVVLPVDVVTVKGVSLPVTTELPGRISAYRTAEVRPQVGGILLHRYFAEGRDVKAGESLYQIDPATYQADLDQAKADLAKSVAAAELARLTVKRYTPLKKNHYVSQQDYDSAVATASQADAQVQVSRAAVDTANIKLNYTKVISPISGRAGKSSVTVGALLTTNQQDAMVTVQQLDPIYVDVTQSSDSYLSLKRAISNGEMQSSQQNDDVALLMDDGTRYSLKGHLEFSDITVDKDTGSITLRAIFPNPNYELLPGMYTRAIIDEGTLKSAILVPQEGVMRDPKGMATVMIVDGTNKLEIKQVNATRAIGEQWLISDGLKEGDKVVVSNLQKIRPGMTVSATERSLHK</sequence>
<dbReference type="Pfam" id="PF25876">
    <property type="entry name" value="HH_MFP_RND"/>
    <property type="match status" value="1"/>
</dbReference>
<evidence type="ECO:0000259" key="4">
    <source>
        <dbReference type="Pfam" id="PF25876"/>
    </source>
</evidence>
<name>A0A9X1MVT7_9GAMM</name>
<dbReference type="Gene3D" id="2.40.30.170">
    <property type="match status" value="1"/>
</dbReference>
<keyword evidence="3" id="KW-0732">Signal</keyword>
<dbReference type="PROSITE" id="PS51257">
    <property type="entry name" value="PROKAR_LIPOPROTEIN"/>
    <property type="match status" value="1"/>
</dbReference>
<comment type="subcellular location">
    <subcellularLocation>
        <location evidence="1">Cell inner membrane</location>
        <topology evidence="1">Lipid-anchor</topology>
    </subcellularLocation>
</comment>
<feature type="domain" description="Multidrug resistance protein MdtA-like alpha-helical hairpin" evidence="4">
    <location>
        <begin position="105"/>
        <end position="174"/>
    </location>
</feature>
<proteinExistence type="inferred from homology"/>
<dbReference type="Pfam" id="PF25967">
    <property type="entry name" value="RND-MFP_C"/>
    <property type="match status" value="1"/>
</dbReference>
<evidence type="ECO:0000259" key="7">
    <source>
        <dbReference type="Pfam" id="PF25967"/>
    </source>
</evidence>
<dbReference type="Gene3D" id="1.10.287.470">
    <property type="entry name" value="Helix hairpin bin"/>
    <property type="match status" value="1"/>
</dbReference>
<dbReference type="InterPro" id="IPR058627">
    <property type="entry name" value="MdtA-like_C"/>
</dbReference>
<evidence type="ECO:0000259" key="6">
    <source>
        <dbReference type="Pfam" id="PF25944"/>
    </source>
</evidence>
<dbReference type="EMBL" id="JAJNAG010000007">
    <property type="protein sequence ID" value="MCD1125473.1"/>
    <property type="molecule type" value="Genomic_DNA"/>
</dbReference>
<dbReference type="Proteomes" id="UP001139171">
    <property type="component" value="Unassembled WGS sequence"/>
</dbReference>
<evidence type="ECO:0000256" key="2">
    <source>
        <dbReference type="ARBA" id="ARBA00009477"/>
    </source>
</evidence>
<feature type="chain" id="PRO_5040940617" evidence="3">
    <location>
        <begin position="22"/>
        <end position="382"/>
    </location>
</feature>
<feature type="signal peptide" evidence="3">
    <location>
        <begin position="1"/>
        <end position="21"/>
    </location>
</feature>
<dbReference type="Gene3D" id="2.40.420.20">
    <property type="match status" value="1"/>
</dbReference>
<evidence type="ECO:0000256" key="1">
    <source>
        <dbReference type="ARBA" id="ARBA00004519"/>
    </source>
</evidence>
<dbReference type="Gene3D" id="2.40.50.100">
    <property type="match status" value="1"/>
</dbReference>
<dbReference type="Pfam" id="PF25917">
    <property type="entry name" value="BSH_RND"/>
    <property type="match status" value="1"/>
</dbReference>
<dbReference type="InterPro" id="IPR006143">
    <property type="entry name" value="RND_pump_MFP"/>
</dbReference>
<dbReference type="PANTHER" id="PTHR30158">
    <property type="entry name" value="ACRA/E-RELATED COMPONENT OF DRUG EFFLUX TRANSPORTER"/>
    <property type="match status" value="1"/>
</dbReference>
<accession>A0A9X1MVT7</accession>
<dbReference type="FunFam" id="2.40.420.20:FF:000001">
    <property type="entry name" value="Efflux RND transporter periplasmic adaptor subunit"/>
    <property type="match status" value="1"/>
</dbReference>
<dbReference type="RefSeq" id="WP_230608443.1">
    <property type="nucleotide sequence ID" value="NZ_JAJNAG010000007.1"/>
</dbReference>
<comment type="caution">
    <text evidence="8">The sequence shown here is derived from an EMBL/GenBank/DDBJ whole genome shotgun (WGS) entry which is preliminary data.</text>
</comment>
<feature type="domain" description="Multidrug resistance protein MdtA-like C-terminal permuted SH3" evidence="7">
    <location>
        <begin position="305"/>
        <end position="366"/>
    </location>
</feature>
<dbReference type="GO" id="GO:0022857">
    <property type="term" value="F:transmembrane transporter activity"/>
    <property type="evidence" value="ECO:0007669"/>
    <property type="project" value="InterPro"/>
</dbReference>
<dbReference type="InterPro" id="IPR058624">
    <property type="entry name" value="MdtA-like_HH"/>
</dbReference>
<dbReference type="PANTHER" id="PTHR30158:SF3">
    <property type="entry name" value="MULTIDRUG EFFLUX PUMP SUBUNIT ACRA-RELATED"/>
    <property type="match status" value="1"/>
</dbReference>
<reference evidence="8" key="1">
    <citation type="submission" date="2021-11" db="EMBL/GenBank/DDBJ databases">
        <title>Jinshanibacter sp. isolated from one year old Eriocheir sinensis.</title>
        <authorList>
            <person name="Li J.-Y."/>
            <person name="He W."/>
            <person name="Gao T.-H."/>
        </authorList>
    </citation>
    <scope>NUCLEOTIDE SEQUENCE</scope>
    <source>
        <strain evidence="8">LJY008</strain>
    </source>
</reference>
<keyword evidence="9" id="KW-1185">Reference proteome</keyword>
<dbReference type="SUPFAM" id="SSF111369">
    <property type="entry name" value="HlyD-like secretion proteins"/>
    <property type="match status" value="1"/>
</dbReference>
<evidence type="ECO:0000256" key="3">
    <source>
        <dbReference type="SAM" id="SignalP"/>
    </source>
</evidence>
<protein>
    <submittedName>
        <fullName evidence="8">Efflux RND transporter periplasmic adaptor subunit</fullName>
    </submittedName>
</protein>
<dbReference type="NCBIfam" id="TIGR01730">
    <property type="entry name" value="RND_mfp"/>
    <property type="match status" value="1"/>
</dbReference>
<evidence type="ECO:0000313" key="9">
    <source>
        <dbReference type="Proteomes" id="UP001139171"/>
    </source>
</evidence>
<feature type="domain" description="Multidrug resistance protein MdtA-like beta-barrel" evidence="6">
    <location>
        <begin position="211"/>
        <end position="301"/>
    </location>
</feature>
<dbReference type="AlphaFoldDB" id="A0A9X1MVT7"/>